<gene>
    <name evidence="5" type="ORF">GXP67_31370</name>
</gene>
<accession>A0A6C0GXM3</accession>
<dbReference type="GO" id="GO:0003700">
    <property type="term" value="F:DNA-binding transcription factor activity"/>
    <property type="evidence" value="ECO:0007669"/>
    <property type="project" value="InterPro"/>
</dbReference>
<dbReference type="SUPFAM" id="SSF46689">
    <property type="entry name" value="Homeodomain-like"/>
    <property type="match status" value="1"/>
</dbReference>
<evidence type="ECO:0000256" key="2">
    <source>
        <dbReference type="ARBA" id="ARBA00023125"/>
    </source>
</evidence>
<dbReference type="InterPro" id="IPR009057">
    <property type="entry name" value="Homeodomain-like_sf"/>
</dbReference>
<dbReference type="Pfam" id="PF12833">
    <property type="entry name" value="HTH_18"/>
    <property type="match status" value="1"/>
</dbReference>
<keyword evidence="2" id="KW-0238">DNA-binding</keyword>
<proteinExistence type="predicted"/>
<evidence type="ECO:0000313" key="6">
    <source>
        <dbReference type="Proteomes" id="UP000480178"/>
    </source>
</evidence>
<keyword evidence="6" id="KW-1185">Reference proteome</keyword>
<organism evidence="5 6">
    <name type="scientific">Rhodocytophaga rosea</name>
    <dbReference type="NCBI Taxonomy" id="2704465"/>
    <lineage>
        <taxon>Bacteria</taxon>
        <taxon>Pseudomonadati</taxon>
        <taxon>Bacteroidota</taxon>
        <taxon>Cytophagia</taxon>
        <taxon>Cytophagales</taxon>
        <taxon>Rhodocytophagaceae</taxon>
        <taxon>Rhodocytophaga</taxon>
    </lineage>
</organism>
<protein>
    <submittedName>
        <fullName evidence="5">Helix-turn-helix domain-containing protein</fullName>
    </submittedName>
</protein>
<dbReference type="PANTHER" id="PTHR43280:SF32">
    <property type="entry name" value="TRANSCRIPTIONAL REGULATORY PROTEIN"/>
    <property type="match status" value="1"/>
</dbReference>
<dbReference type="GO" id="GO:0043565">
    <property type="term" value="F:sequence-specific DNA binding"/>
    <property type="evidence" value="ECO:0007669"/>
    <property type="project" value="InterPro"/>
</dbReference>
<name>A0A6C0GXM3_9BACT</name>
<dbReference type="InterPro" id="IPR018060">
    <property type="entry name" value="HTH_AraC"/>
</dbReference>
<sequence>MKAQFPIFDICKLSRCEQEDIFISRLAPFLDKHQNLLLSHKHTFYHIVLFTEGAGSHDIDFQRFLVRPYQIYFMGPGQVHSWSFEGKVDGYVVNFSTQFFQSLLLKADYLDQFPFFNGNVAEAVIDLSTNLHPLILDLFEKLVHESETVQHLRQDMVRVLLVQLFIQMDRLSFERPVHQATAYNYTLLRNYQKLVEKNYTSLKLPREYAELLFITPGHLNALCHEVLGQSAGEVIRDRIMLEAKRLLTNLSLTISEVAYQLNFADNSYFTKFFKKHTGLTPEKFRDGLFNQLSQDALSLQ</sequence>
<evidence type="ECO:0000256" key="3">
    <source>
        <dbReference type="ARBA" id="ARBA00023163"/>
    </source>
</evidence>
<dbReference type="InterPro" id="IPR037923">
    <property type="entry name" value="HTH-like"/>
</dbReference>
<evidence type="ECO:0000256" key="1">
    <source>
        <dbReference type="ARBA" id="ARBA00023015"/>
    </source>
</evidence>
<keyword evidence="1" id="KW-0805">Transcription regulation</keyword>
<feature type="domain" description="HTH araC/xylS-type" evidence="4">
    <location>
        <begin position="189"/>
        <end position="287"/>
    </location>
</feature>
<keyword evidence="3" id="KW-0804">Transcription</keyword>
<dbReference type="EMBL" id="CP048222">
    <property type="protein sequence ID" value="QHT72232.1"/>
    <property type="molecule type" value="Genomic_DNA"/>
</dbReference>
<dbReference type="PROSITE" id="PS01124">
    <property type="entry name" value="HTH_ARAC_FAMILY_2"/>
    <property type="match status" value="1"/>
</dbReference>
<dbReference type="Pfam" id="PF02311">
    <property type="entry name" value="AraC_binding"/>
    <property type="match status" value="1"/>
</dbReference>
<dbReference type="AlphaFoldDB" id="A0A6C0GXM3"/>
<dbReference type="SUPFAM" id="SSF51215">
    <property type="entry name" value="Regulatory protein AraC"/>
    <property type="match status" value="1"/>
</dbReference>
<evidence type="ECO:0000313" key="5">
    <source>
        <dbReference type="EMBL" id="QHT72232.1"/>
    </source>
</evidence>
<reference evidence="5 6" key="1">
    <citation type="submission" date="2020-01" db="EMBL/GenBank/DDBJ databases">
        <authorList>
            <person name="Kim M.K."/>
        </authorList>
    </citation>
    <scope>NUCLEOTIDE SEQUENCE [LARGE SCALE GENOMIC DNA]</scope>
    <source>
        <strain evidence="5 6">172606-1</strain>
    </source>
</reference>
<dbReference type="Gene3D" id="1.10.10.60">
    <property type="entry name" value="Homeodomain-like"/>
    <property type="match status" value="1"/>
</dbReference>
<dbReference type="SMART" id="SM00342">
    <property type="entry name" value="HTH_ARAC"/>
    <property type="match status" value="1"/>
</dbReference>
<evidence type="ECO:0000259" key="4">
    <source>
        <dbReference type="PROSITE" id="PS01124"/>
    </source>
</evidence>
<dbReference type="InterPro" id="IPR020449">
    <property type="entry name" value="Tscrpt_reg_AraC-type_HTH"/>
</dbReference>
<dbReference type="KEGG" id="rhoz:GXP67_31370"/>
<dbReference type="InterPro" id="IPR003313">
    <property type="entry name" value="AraC-bd"/>
</dbReference>
<dbReference type="PANTHER" id="PTHR43280">
    <property type="entry name" value="ARAC-FAMILY TRANSCRIPTIONAL REGULATOR"/>
    <property type="match status" value="1"/>
</dbReference>
<dbReference type="Proteomes" id="UP000480178">
    <property type="component" value="Chromosome"/>
</dbReference>
<dbReference type="PRINTS" id="PR00032">
    <property type="entry name" value="HTHARAC"/>
</dbReference>